<dbReference type="RefSeq" id="WP_229918153.1">
    <property type="nucleotide sequence ID" value="NZ_BMVN01000110.1"/>
</dbReference>
<gene>
    <name evidence="1" type="ORF">GCM10010345_92820</name>
</gene>
<sequence length="174" mass="18248">MNPGIVGLFAVTNIDDILILSLFFAQGAGRHGSARRIVIGQYLGFSAILRDASGYTLRCLSCGHFAALVAPGNGGVRPVGCLLCGKAYDDVAEVVDAYGMGSFYEAISEGGEPPAYECAECSTGQACVVPTQTADEPDGQVLLCLLGAHALEGMCDFCQRAADFALLDIRYARL</sequence>
<proteinExistence type="predicted"/>
<dbReference type="Proteomes" id="UP000653644">
    <property type="component" value="Unassembled WGS sequence"/>
</dbReference>
<accession>A0ABQ3DEL4</accession>
<evidence type="ECO:0000313" key="2">
    <source>
        <dbReference type="Proteomes" id="UP000653644"/>
    </source>
</evidence>
<protein>
    <submittedName>
        <fullName evidence="1">Uncharacterized protein</fullName>
    </submittedName>
</protein>
<keyword evidence="2" id="KW-1185">Reference proteome</keyword>
<comment type="caution">
    <text evidence="1">The sequence shown here is derived from an EMBL/GenBank/DDBJ whole genome shotgun (WGS) entry which is preliminary data.</text>
</comment>
<name>A0ABQ3DEL4_9ACTN</name>
<reference evidence="2" key="1">
    <citation type="journal article" date="2019" name="Int. J. Syst. Evol. Microbiol.">
        <title>The Global Catalogue of Microorganisms (GCM) 10K type strain sequencing project: providing services to taxonomists for standard genome sequencing and annotation.</title>
        <authorList>
            <consortium name="The Broad Institute Genomics Platform"/>
            <consortium name="The Broad Institute Genome Sequencing Center for Infectious Disease"/>
            <person name="Wu L."/>
            <person name="Ma J."/>
        </authorList>
    </citation>
    <scope>NUCLEOTIDE SEQUENCE [LARGE SCALE GENOMIC DNA]</scope>
    <source>
        <strain evidence="2">JCM 4733</strain>
    </source>
</reference>
<dbReference type="EMBL" id="BMVN01000110">
    <property type="protein sequence ID" value="GHA76222.1"/>
    <property type="molecule type" value="Genomic_DNA"/>
</dbReference>
<evidence type="ECO:0000313" key="1">
    <source>
        <dbReference type="EMBL" id="GHA76222.1"/>
    </source>
</evidence>
<organism evidence="1 2">
    <name type="scientific">Streptomyces canarius</name>
    <dbReference type="NCBI Taxonomy" id="285453"/>
    <lineage>
        <taxon>Bacteria</taxon>
        <taxon>Bacillati</taxon>
        <taxon>Actinomycetota</taxon>
        <taxon>Actinomycetes</taxon>
        <taxon>Kitasatosporales</taxon>
        <taxon>Streptomycetaceae</taxon>
        <taxon>Streptomyces</taxon>
    </lineage>
</organism>